<dbReference type="PANTHER" id="PTHR33619:SF3">
    <property type="entry name" value="POLYSACCHARIDE EXPORT PROTEIN GFCE-RELATED"/>
    <property type="match status" value="1"/>
</dbReference>
<reference evidence="19 20" key="1">
    <citation type="submission" date="2018-02" db="EMBL/GenBank/DDBJ databases">
        <title>Genomic Encyclopedia of Archaeal and Bacterial Type Strains, Phase II (KMG-II): from individual species to whole genera.</title>
        <authorList>
            <person name="Goeker M."/>
        </authorList>
    </citation>
    <scope>NUCLEOTIDE SEQUENCE [LARGE SCALE GENOMIC DNA]</scope>
    <source>
        <strain evidence="19 20">DSM 29526</strain>
    </source>
</reference>
<feature type="domain" description="SLBB" evidence="18">
    <location>
        <begin position="163"/>
        <end position="242"/>
    </location>
</feature>
<dbReference type="GO" id="GO:0009279">
    <property type="term" value="C:cell outer membrane"/>
    <property type="evidence" value="ECO:0007669"/>
    <property type="project" value="UniProtKB-SubCell"/>
</dbReference>
<keyword evidence="13" id="KW-0998">Cell outer membrane</keyword>
<protein>
    <submittedName>
        <fullName evidence="19">Polysaccharide export outer membrane protein</fullName>
    </submittedName>
</protein>
<dbReference type="Proteomes" id="UP000237662">
    <property type="component" value="Unassembled WGS sequence"/>
</dbReference>
<feature type="compositionally biased region" description="Polar residues" evidence="15">
    <location>
        <begin position="82"/>
        <end position="94"/>
    </location>
</feature>
<dbReference type="GO" id="GO:0015288">
    <property type="term" value="F:porin activity"/>
    <property type="evidence" value="ECO:0007669"/>
    <property type="project" value="UniProtKB-KW"/>
</dbReference>
<feature type="transmembrane region" description="Helical" evidence="16">
    <location>
        <begin position="259"/>
        <end position="278"/>
    </location>
</feature>
<comment type="similarity">
    <text evidence="2">Belongs to the BexD/CtrA/VexA family.</text>
</comment>
<dbReference type="InterPro" id="IPR054765">
    <property type="entry name" value="SLBB_dom"/>
</dbReference>
<evidence type="ECO:0000259" key="18">
    <source>
        <dbReference type="Pfam" id="PF22461"/>
    </source>
</evidence>
<evidence type="ECO:0000256" key="6">
    <source>
        <dbReference type="ARBA" id="ARBA00022692"/>
    </source>
</evidence>
<feature type="domain" description="Polysaccharide export protein N-terminal" evidence="17">
    <location>
        <begin position="56"/>
        <end position="159"/>
    </location>
</feature>
<dbReference type="EMBL" id="PTJC01000005">
    <property type="protein sequence ID" value="PPK87959.1"/>
    <property type="molecule type" value="Genomic_DNA"/>
</dbReference>
<keyword evidence="6 16" id="KW-0812">Transmembrane</keyword>
<keyword evidence="10" id="KW-0626">Porin</keyword>
<dbReference type="InterPro" id="IPR049712">
    <property type="entry name" value="Poly_export"/>
</dbReference>
<evidence type="ECO:0000256" key="7">
    <source>
        <dbReference type="ARBA" id="ARBA00022729"/>
    </source>
</evidence>
<evidence type="ECO:0000256" key="10">
    <source>
        <dbReference type="ARBA" id="ARBA00023114"/>
    </source>
</evidence>
<evidence type="ECO:0000313" key="19">
    <source>
        <dbReference type="EMBL" id="PPK87959.1"/>
    </source>
</evidence>
<evidence type="ECO:0000256" key="2">
    <source>
        <dbReference type="ARBA" id="ARBA00009450"/>
    </source>
</evidence>
<sequence>MVGRKVTPYAFMQRFVNGLLALLLVIAATGCVSHEELINFKPLDPVSLSPQQITNNTSLTVQPEDLLRITISSLNPEAAEPFNQSQEDSQQRNQSGSGGVGSLQLELTTGYFVDDAGYIDFPVLGSLDVGGLTLSEIKELIAGRLADGYLKDPVVNVRFLNFKVTILGEVMAPGLLRLSNKRVTLLEALGMAGDLTNYANRTNVLIMREDNGERTFARLNLQNEDIFSSPYFYLEQNDVIYVEPIEARVATVADPLQRIVGYASAALSLVSIVIALALR</sequence>
<keyword evidence="11 16" id="KW-0472">Membrane</keyword>
<keyword evidence="8" id="KW-0625">Polysaccharide transport</keyword>
<evidence type="ECO:0000256" key="11">
    <source>
        <dbReference type="ARBA" id="ARBA00023136"/>
    </source>
</evidence>
<evidence type="ECO:0000256" key="5">
    <source>
        <dbReference type="ARBA" id="ARBA00022597"/>
    </source>
</evidence>
<dbReference type="Gene3D" id="3.30.1950.10">
    <property type="entry name" value="wza like domain"/>
    <property type="match status" value="1"/>
</dbReference>
<keyword evidence="12" id="KW-0564">Palmitate</keyword>
<evidence type="ECO:0000256" key="14">
    <source>
        <dbReference type="ARBA" id="ARBA00023288"/>
    </source>
</evidence>
<gene>
    <name evidence="19" type="ORF">CLV84_0918</name>
</gene>
<keyword evidence="7" id="KW-0732">Signal</keyword>
<dbReference type="GO" id="GO:0015159">
    <property type="term" value="F:polysaccharide transmembrane transporter activity"/>
    <property type="evidence" value="ECO:0007669"/>
    <property type="project" value="InterPro"/>
</dbReference>
<evidence type="ECO:0000256" key="15">
    <source>
        <dbReference type="SAM" id="MobiDB-lite"/>
    </source>
</evidence>
<keyword evidence="9" id="KW-0406">Ion transport</keyword>
<dbReference type="Gene3D" id="3.10.560.10">
    <property type="entry name" value="Outer membrane lipoprotein wza domain like"/>
    <property type="match status" value="1"/>
</dbReference>
<dbReference type="AlphaFoldDB" id="A0A2S6I911"/>
<evidence type="ECO:0000256" key="16">
    <source>
        <dbReference type="SAM" id="Phobius"/>
    </source>
</evidence>
<evidence type="ECO:0000256" key="9">
    <source>
        <dbReference type="ARBA" id="ARBA00023065"/>
    </source>
</evidence>
<evidence type="ECO:0000259" key="17">
    <source>
        <dbReference type="Pfam" id="PF02563"/>
    </source>
</evidence>
<dbReference type="GO" id="GO:0046930">
    <property type="term" value="C:pore complex"/>
    <property type="evidence" value="ECO:0007669"/>
    <property type="project" value="UniProtKB-KW"/>
</dbReference>
<dbReference type="InterPro" id="IPR003715">
    <property type="entry name" value="Poly_export_N"/>
</dbReference>
<evidence type="ECO:0000256" key="4">
    <source>
        <dbReference type="ARBA" id="ARBA00022452"/>
    </source>
</evidence>
<dbReference type="OrthoDB" id="662756at2"/>
<evidence type="ECO:0000256" key="12">
    <source>
        <dbReference type="ARBA" id="ARBA00023139"/>
    </source>
</evidence>
<organism evidence="19 20">
    <name type="scientific">Neolewinella xylanilytica</name>
    <dbReference type="NCBI Taxonomy" id="1514080"/>
    <lineage>
        <taxon>Bacteria</taxon>
        <taxon>Pseudomonadati</taxon>
        <taxon>Bacteroidota</taxon>
        <taxon>Saprospiria</taxon>
        <taxon>Saprospirales</taxon>
        <taxon>Lewinellaceae</taxon>
        <taxon>Neolewinella</taxon>
    </lineage>
</organism>
<evidence type="ECO:0000256" key="13">
    <source>
        <dbReference type="ARBA" id="ARBA00023237"/>
    </source>
</evidence>
<dbReference type="PANTHER" id="PTHR33619">
    <property type="entry name" value="POLYSACCHARIDE EXPORT PROTEIN GFCE-RELATED"/>
    <property type="match status" value="1"/>
</dbReference>
<comment type="subcellular location">
    <subcellularLocation>
        <location evidence="1">Cell outer membrane</location>
        <topology evidence="1">Multi-pass membrane protein</topology>
    </subcellularLocation>
</comment>
<evidence type="ECO:0000256" key="3">
    <source>
        <dbReference type="ARBA" id="ARBA00022448"/>
    </source>
</evidence>
<keyword evidence="16" id="KW-1133">Transmembrane helix</keyword>
<comment type="caution">
    <text evidence="19">The sequence shown here is derived from an EMBL/GenBank/DDBJ whole genome shotgun (WGS) entry which is preliminary data.</text>
</comment>
<dbReference type="PROSITE" id="PS51257">
    <property type="entry name" value="PROKAR_LIPOPROTEIN"/>
    <property type="match status" value="1"/>
</dbReference>
<evidence type="ECO:0000256" key="1">
    <source>
        <dbReference type="ARBA" id="ARBA00004571"/>
    </source>
</evidence>
<dbReference type="Pfam" id="PF22461">
    <property type="entry name" value="SLBB_2"/>
    <property type="match status" value="1"/>
</dbReference>
<accession>A0A2S6I911</accession>
<name>A0A2S6I911_9BACT</name>
<keyword evidence="3" id="KW-0813">Transport</keyword>
<keyword evidence="5" id="KW-0762">Sugar transport</keyword>
<feature type="region of interest" description="Disordered" evidence="15">
    <location>
        <begin position="79"/>
        <end position="100"/>
    </location>
</feature>
<dbReference type="Pfam" id="PF02563">
    <property type="entry name" value="Poly_export"/>
    <property type="match status" value="1"/>
</dbReference>
<evidence type="ECO:0000313" key="20">
    <source>
        <dbReference type="Proteomes" id="UP000237662"/>
    </source>
</evidence>
<keyword evidence="20" id="KW-1185">Reference proteome</keyword>
<proteinExistence type="inferred from homology"/>
<keyword evidence="4" id="KW-1134">Transmembrane beta strand</keyword>
<dbReference type="GO" id="GO:0006811">
    <property type="term" value="P:monoatomic ion transport"/>
    <property type="evidence" value="ECO:0007669"/>
    <property type="project" value="UniProtKB-KW"/>
</dbReference>
<evidence type="ECO:0000256" key="8">
    <source>
        <dbReference type="ARBA" id="ARBA00023047"/>
    </source>
</evidence>
<keyword evidence="14" id="KW-0449">Lipoprotein</keyword>